<keyword evidence="4" id="KW-0479">Metal-binding</keyword>
<evidence type="ECO:0000256" key="3">
    <source>
        <dbReference type="ARBA" id="ARBA00022694"/>
    </source>
</evidence>
<keyword evidence="1" id="KW-0004">4Fe-4S</keyword>
<protein>
    <submittedName>
        <fullName evidence="10">Epoxyqueuosine reductase</fullName>
    </submittedName>
</protein>
<evidence type="ECO:0000256" key="6">
    <source>
        <dbReference type="ARBA" id="ARBA00023002"/>
    </source>
</evidence>
<dbReference type="Pfam" id="PF08331">
    <property type="entry name" value="QueG_DUF1730"/>
    <property type="match status" value="1"/>
</dbReference>
<dbReference type="Proteomes" id="UP000604765">
    <property type="component" value="Unassembled WGS sequence"/>
</dbReference>
<keyword evidence="6" id="KW-0560">Oxidoreductase</keyword>
<evidence type="ECO:0000256" key="7">
    <source>
        <dbReference type="ARBA" id="ARBA00023004"/>
    </source>
</evidence>
<dbReference type="InterPro" id="IPR013542">
    <property type="entry name" value="QueG_DUF1730"/>
</dbReference>
<dbReference type="InterPro" id="IPR017900">
    <property type="entry name" value="4Fe4S_Fe_S_CS"/>
</dbReference>
<evidence type="ECO:0000259" key="9">
    <source>
        <dbReference type="PROSITE" id="PS51379"/>
    </source>
</evidence>
<dbReference type="SUPFAM" id="SSF48371">
    <property type="entry name" value="ARM repeat"/>
    <property type="match status" value="1"/>
</dbReference>
<evidence type="ECO:0000256" key="4">
    <source>
        <dbReference type="ARBA" id="ARBA00022723"/>
    </source>
</evidence>
<dbReference type="PROSITE" id="PS51379">
    <property type="entry name" value="4FE4S_FER_2"/>
    <property type="match status" value="1"/>
</dbReference>
<evidence type="ECO:0000256" key="5">
    <source>
        <dbReference type="ARBA" id="ARBA00022785"/>
    </source>
</evidence>
<keyword evidence="2" id="KW-0963">Cytoplasm</keyword>
<evidence type="ECO:0000256" key="2">
    <source>
        <dbReference type="ARBA" id="ARBA00022490"/>
    </source>
</evidence>
<evidence type="ECO:0000313" key="10">
    <source>
        <dbReference type="EMBL" id="GHP13767.1"/>
    </source>
</evidence>
<dbReference type="EMBL" id="BNJR01000012">
    <property type="protein sequence ID" value="GHP13767.1"/>
    <property type="molecule type" value="Genomic_DNA"/>
</dbReference>
<keyword evidence="8" id="KW-0411">Iron-sulfur</keyword>
<dbReference type="SUPFAM" id="SSF54862">
    <property type="entry name" value="4Fe-4S ferredoxins"/>
    <property type="match status" value="1"/>
</dbReference>
<comment type="caution">
    <text evidence="10">The sequence shown here is derived from an EMBL/GenBank/DDBJ whole genome shotgun (WGS) entry which is preliminary data.</text>
</comment>
<dbReference type="InterPro" id="IPR017896">
    <property type="entry name" value="4Fe4S_Fe-S-bd"/>
</dbReference>
<dbReference type="Pfam" id="PF13484">
    <property type="entry name" value="Fer4_16"/>
    <property type="match status" value="1"/>
</dbReference>
<sequence>MLDAGVIYDRYYKRINQIEKQKGCDSDHMVVVIFRYIKREGRFAISSAEDLKQQIITISQRIGIDKIGFTTADNFESLRESLVAQKAAGHTSGFEHPNIDERLNPGLIFDQPQSIIAIALAYPSRLKSRPPRTRFKRGQFARASWGEDYHHVLRAKMNRLIDEIQAIASDDARFKPMVDTGELVDVAVANRAGLGFIGKNGLLITQEYGSYVYLGEIITNLKIAPDSPIPCQCGDCTRCIDACPVKALLGDGRMNAQRCLSYQTQTKGMMNAEFRPKIRNVIYGCDICQQVCPFNKGKDFHLHPEMEPDAEKVRPELLPMLTMSNREFKDRFGAMAGSWRGKKPLQRNAIIALANLRDQSATPKLLAVMKEDPRPMIRATAAYAIGEVVRKYDQKVVDQLDNQLRQEMAAQQTDDILAEYRKAIAKINRLIVE</sequence>
<dbReference type="Pfam" id="PF13646">
    <property type="entry name" value="HEAT_2"/>
    <property type="match status" value="1"/>
</dbReference>
<dbReference type="PROSITE" id="PS00198">
    <property type="entry name" value="4FE4S_FER_1"/>
    <property type="match status" value="1"/>
</dbReference>
<dbReference type="InterPro" id="IPR016024">
    <property type="entry name" value="ARM-type_fold"/>
</dbReference>
<keyword evidence="7" id="KW-0408">Iron</keyword>
<dbReference type="NCBIfam" id="TIGR00276">
    <property type="entry name" value="tRNA epoxyqueuosine(34) reductase QueG"/>
    <property type="match status" value="1"/>
</dbReference>
<dbReference type="InterPro" id="IPR004453">
    <property type="entry name" value="QueG"/>
</dbReference>
<keyword evidence="11" id="KW-1185">Reference proteome</keyword>
<dbReference type="PANTHER" id="PTHR30002:SF4">
    <property type="entry name" value="EPOXYQUEUOSINE REDUCTASE"/>
    <property type="match status" value="1"/>
</dbReference>
<feature type="domain" description="4Fe-4S ferredoxin-type" evidence="9">
    <location>
        <begin position="221"/>
        <end position="253"/>
    </location>
</feature>
<dbReference type="InterPro" id="IPR011989">
    <property type="entry name" value="ARM-like"/>
</dbReference>
<evidence type="ECO:0000313" key="11">
    <source>
        <dbReference type="Proteomes" id="UP000604765"/>
    </source>
</evidence>
<proteinExistence type="predicted"/>
<reference evidence="10 11" key="1">
    <citation type="journal article" date="2021" name="Int. J. Syst. Evol. Microbiol.">
        <title>Lentilactobacillus fungorum sp. nov., isolated from spent mushroom substrates.</title>
        <authorList>
            <person name="Tohno M."/>
            <person name="Tanizawa Y."/>
            <person name="Kojima Y."/>
            <person name="Sakamoto M."/>
            <person name="Ohkuma M."/>
            <person name="Kobayashi H."/>
        </authorList>
    </citation>
    <scope>NUCLEOTIDE SEQUENCE [LARGE SCALE GENOMIC DNA]</scope>
    <source>
        <strain evidence="10 11">YK48G</strain>
    </source>
</reference>
<organism evidence="10 11">
    <name type="scientific">Lentilactobacillus fungorum</name>
    <dbReference type="NCBI Taxonomy" id="2201250"/>
    <lineage>
        <taxon>Bacteria</taxon>
        <taxon>Bacillati</taxon>
        <taxon>Bacillota</taxon>
        <taxon>Bacilli</taxon>
        <taxon>Lactobacillales</taxon>
        <taxon>Lactobacillaceae</taxon>
        <taxon>Lentilactobacillus</taxon>
    </lineage>
</organism>
<keyword evidence="5" id="KW-0671">Queuosine biosynthesis</keyword>
<accession>A0ABQ3VZN4</accession>
<evidence type="ECO:0000256" key="1">
    <source>
        <dbReference type="ARBA" id="ARBA00022485"/>
    </source>
</evidence>
<evidence type="ECO:0000256" key="8">
    <source>
        <dbReference type="ARBA" id="ARBA00023014"/>
    </source>
</evidence>
<keyword evidence="3" id="KW-0819">tRNA processing</keyword>
<dbReference type="PANTHER" id="PTHR30002">
    <property type="entry name" value="EPOXYQUEUOSINE REDUCTASE"/>
    <property type="match status" value="1"/>
</dbReference>
<name>A0ABQ3VZN4_9LACO</name>
<dbReference type="Gene3D" id="1.25.10.10">
    <property type="entry name" value="Leucine-rich Repeat Variant"/>
    <property type="match status" value="1"/>
</dbReference>
<gene>
    <name evidence="10" type="ORF">YK48G_11920</name>
</gene>